<protein>
    <recommendedName>
        <fullName evidence="5">Thiopeptide-type bacteriocin biosynthesis domain-containing protein</fullName>
    </recommendedName>
</protein>
<sequence>MQNKLTLAHAEYYLLRRPLLPVNVFFEINELVNLNYDEFEQALLSKYTGNPELMEAIYTASPELYAEFFKVTRNNAKPDSRLMLTLYKYLSRMSSRCTPYGLFAGCSTGRIGNQTNISYKNAVHRKESRLDMNYVNELINHLQLMPELKRTLSYSVNTSLYAKGEFYRYIEYQIENKKRQYTLASVRKSEFLESLIDAAGNGMSYQNLLDLLLKAATTVEKEEAETFLDELIDSQILISELEPTITGELYMNTLPDQLVNKVSLQLIENIRKINVLLEQGGINSFEEVYQIINENFVTCQSKDLIQTDLFFDHQENQLSAEVTGEITSQLSELYGLSTKAGSEDLDEFKQRFYERYEDREIPLLQALDGESGIGYGRSGKSDHLPLLEGIEPGVKKAAKTTTWTALTLMVNKVFKRAMEAGTAIADLYPGDLEELELREDLEADVPSSLFVFGSVLASSSAELDAGNYQFSLSNCSGPSAANVLGRFCHGDQVLFKNVLETLREDEPDDEGKIYAEIVHLPESRIGNILLRPTLRNYEIPFLGKSSRPSEEQIRIQDIMVSLKDGRIVLRSVRLNKVVIPRLSTAHNYRNGLPVYRFLCDLQKDGLYHSLYWDWANLRDSPFLPRVVYKNLILCKASWTINRLALKDLTGKFELDEDRLITHLAAMKVPRYVCIAEYDNELLIDSQNNLGRQLLYQELNKKGGVKLTEFLSEPGKCFLKDVENRGLANEILFPVSNKKGVLKYILPEVLKPVKVQRTFIPGSEWAYFKLYGGTKTTEKVLVEKIRPYLGELIDQEIIKGWFFIRYTDPNHHIRLRIRMNPDKTNEANQMISDFCGLLKTDVEEGGLYKIQLDTYVRELERYGPDHIENSETLFYYDSVATAEILNMIEGDAGESFRWLLAARGLDELLTDFGLGLEDKLGVFEKISDTFFKEHHGGKALTVALNEQFRTHRQSIRSFLDPKQDEDNGIEEATAEFAKRTAGTKEVIKAISSLFGGHFPADKKGFYLLTSYIHMYMNRFFLSKPRQHELVLYTLMKKHYLAELAIRMKS</sequence>
<dbReference type="Pfam" id="PF04738">
    <property type="entry name" value="Lant_dehydr_N"/>
    <property type="match status" value="1"/>
</dbReference>
<evidence type="ECO:0000313" key="4">
    <source>
        <dbReference type="Proteomes" id="UP000094313"/>
    </source>
</evidence>
<dbReference type="Proteomes" id="UP000094313">
    <property type="component" value="Chromosome"/>
</dbReference>
<dbReference type="NCBIfam" id="TIGR03891">
    <property type="entry name" value="thiopep_ocin"/>
    <property type="match status" value="1"/>
</dbReference>
<proteinExistence type="predicted"/>
<dbReference type="Pfam" id="PF14028">
    <property type="entry name" value="Lant_dehydr_C"/>
    <property type="match status" value="1"/>
</dbReference>
<evidence type="ECO:0000259" key="1">
    <source>
        <dbReference type="Pfam" id="PF04738"/>
    </source>
</evidence>
<evidence type="ECO:0008006" key="5">
    <source>
        <dbReference type="Google" id="ProtNLM"/>
    </source>
</evidence>
<reference evidence="3 4" key="1">
    <citation type="submission" date="2016-08" db="EMBL/GenBank/DDBJ databases">
        <authorList>
            <person name="Seilhamer J.J."/>
        </authorList>
    </citation>
    <scope>NUCLEOTIDE SEQUENCE [LARGE SCALE GENOMIC DNA]</scope>
    <source>
        <strain evidence="3 4">DX4</strain>
    </source>
</reference>
<organism evidence="3 4">
    <name type="scientific">Pedobacter steynii</name>
    <dbReference type="NCBI Taxonomy" id="430522"/>
    <lineage>
        <taxon>Bacteria</taxon>
        <taxon>Pseudomonadati</taxon>
        <taxon>Bacteroidota</taxon>
        <taxon>Sphingobacteriia</taxon>
        <taxon>Sphingobacteriales</taxon>
        <taxon>Sphingobacteriaceae</taxon>
        <taxon>Pedobacter</taxon>
    </lineage>
</organism>
<dbReference type="KEGG" id="psty:BFS30_13025"/>
<dbReference type="InterPro" id="IPR023809">
    <property type="entry name" value="Thiopep_bacteriocin_synth_dom"/>
</dbReference>
<keyword evidence="4" id="KW-1185">Reference proteome</keyword>
<dbReference type="RefSeq" id="WP_069379695.1">
    <property type="nucleotide sequence ID" value="NZ_CP017141.1"/>
</dbReference>
<dbReference type="InterPro" id="IPR006827">
    <property type="entry name" value="Lant_deHydtase_N"/>
</dbReference>
<feature type="domain" description="Lantibiotic dehydratase N-terminal" evidence="1">
    <location>
        <begin position="50"/>
        <end position="694"/>
    </location>
</feature>
<evidence type="ECO:0000313" key="3">
    <source>
        <dbReference type="EMBL" id="AOM78021.1"/>
    </source>
</evidence>
<gene>
    <name evidence="3" type="ORF">BFS30_13025</name>
</gene>
<dbReference type="OrthoDB" id="1273722at2"/>
<accession>A0A1D7QH76</accession>
<dbReference type="AlphaFoldDB" id="A0A1D7QH76"/>
<evidence type="ECO:0000259" key="2">
    <source>
        <dbReference type="Pfam" id="PF14028"/>
    </source>
</evidence>
<name>A0A1D7QH76_9SPHI</name>
<dbReference type="EMBL" id="CP017141">
    <property type="protein sequence ID" value="AOM78021.1"/>
    <property type="molecule type" value="Genomic_DNA"/>
</dbReference>
<feature type="domain" description="Thiopeptide-type bacteriocin biosynthesis" evidence="2">
    <location>
        <begin position="764"/>
        <end position="1038"/>
    </location>
</feature>